<comment type="caution">
    <text evidence="1">The sequence shown here is derived from an EMBL/GenBank/DDBJ whole genome shotgun (WGS) entry which is preliminary data.</text>
</comment>
<dbReference type="AlphaFoldDB" id="R8NJZ0"/>
<gene>
    <name evidence="1" type="ORF">IK1_04093</name>
</gene>
<dbReference type="PATRIC" id="fig|1053236.3.peg.744"/>
<proteinExistence type="predicted"/>
<dbReference type="EMBL" id="AHFE01000018">
    <property type="protein sequence ID" value="EOP46358.1"/>
    <property type="molecule type" value="Genomic_DNA"/>
</dbReference>
<dbReference type="RefSeq" id="WP_016119156.1">
    <property type="nucleotide sequence ID" value="NZ_KB976675.1"/>
</dbReference>
<name>R8NJZ0_BACCX</name>
<dbReference type="HOGENOM" id="CLU_2505698_0_0_9"/>
<dbReference type="Proteomes" id="UP000014020">
    <property type="component" value="Unassembled WGS sequence"/>
</dbReference>
<sequence length="85" mass="10264">MGFRNRILPHHEQEANQLLHLLNYSVKKQVLSLQVKNREEYMKWLAKGIVARKQLLDLFKSKKEYDSFIKIRKDMKTNSLFKTEE</sequence>
<evidence type="ECO:0000313" key="2">
    <source>
        <dbReference type="Proteomes" id="UP000014020"/>
    </source>
</evidence>
<reference evidence="2" key="1">
    <citation type="submission" date="2012-12" db="EMBL/GenBank/DDBJ databases">
        <title>The genome sequence of Bacillus cereus VD146.</title>
        <authorList>
            <consortium name="The Broad Institute Genome Sequencing Platform"/>
            <consortium name="The Broad Institute Genome Sequencing Center for Infectious Disease"/>
            <person name="Feldgarden M."/>
            <person name="Van der Auwera G.A."/>
            <person name="Mahillon J."/>
            <person name="Duprez V."/>
            <person name="Timmery S."/>
            <person name="Mattelet C."/>
            <person name="Dierick K."/>
            <person name="Sun M."/>
            <person name="Yu Z."/>
            <person name="Zhu L."/>
            <person name="Hu X."/>
            <person name="Shank E.B."/>
            <person name="Swiecicka I."/>
            <person name="Hansen B.M."/>
            <person name="Andrup L."/>
            <person name="Walker B."/>
            <person name="Young S.K."/>
            <person name="Zeng Q."/>
            <person name="Gargeya S."/>
            <person name="Fitzgerald M."/>
            <person name="Haas B."/>
            <person name="Abouelleil A."/>
            <person name="Alvarado L."/>
            <person name="Arachchi H.M."/>
            <person name="Berlin A.M."/>
            <person name="Chapman S.B."/>
            <person name="Dewar J."/>
            <person name="Goldberg J."/>
            <person name="Griggs A."/>
            <person name="Gujja S."/>
            <person name="Hansen M."/>
            <person name="Howarth C."/>
            <person name="Imamovic A."/>
            <person name="Larimer J."/>
            <person name="McCowan C."/>
            <person name="Murphy C."/>
            <person name="Neiman D."/>
            <person name="Pearson M."/>
            <person name="Priest M."/>
            <person name="Roberts A."/>
            <person name="Saif S."/>
            <person name="Shea T."/>
            <person name="Sisk P."/>
            <person name="Sykes S."/>
            <person name="Wortman J."/>
            <person name="Nusbaum C."/>
            <person name="Birren B."/>
        </authorList>
    </citation>
    <scope>NUCLEOTIDE SEQUENCE [LARGE SCALE GENOMIC DNA]</scope>
    <source>
        <strain evidence="2">VD146</strain>
    </source>
</reference>
<organism evidence="1 2">
    <name type="scientific">Bacillus cereus (strain VD146)</name>
    <dbReference type="NCBI Taxonomy" id="1053236"/>
    <lineage>
        <taxon>Bacteria</taxon>
        <taxon>Bacillati</taxon>
        <taxon>Bacillota</taxon>
        <taxon>Bacilli</taxon>
        <taxon>Bacillales</taxon>
        <taxon>Bacillaceae</taxon>
        <taxon>Bacillus</taxon>
        <taxon>Bacillus cereus group</taxon>
    </lineage>
</organism>
<accession>R8NJZ0</accession>
<evidence type="ECO:0000313" key="1">
    <source>
        <dbReference type="EMBL" id="EOP46358.1"/>
    </source>
</evidence>
<protein>
    <submittedName>
        <fullName evidence="1">Uncharacterized protein</fullName>
    </submittedName>
</protein>